<sequence>MNKITYYSRQYGLNITVRKKKIMIISKKRKAEDQLYVNRSYVERMTHYNYLSTIINDEWTNNQEIRARIGKARSAFNRMEAFFKSHNLPLDT</sequence>
<dbReference type="Proteomes" id="UP001153709">
    <property type="component" value="Chromosome 2"/>
</dbReference>
<proteinExistence type="predicted"/>
<gene>
    <name evidence="1" type="ORF">DIABBA_LOCUS2869</name>
</gene>
<evidence type="ECO:0000313" key="2">
    <source>
        <dbReference type="Proteomes" id="UP001153709"/>
    </source>
</evidence>
<dbReference type="OrthoDB" id="6613904at2759"/>
<keyword evidence="2" id="KW-1185">Reference proteome</keyword>
<name>A0A9N9STB2_DIABA</name>
<dbReference type="EMBL" id="OU898277">
    <property type="protein sequence ID" value="CAG9829001.1"/>
    <property type="molecule type" value="Genomic_DNA"/>
</dbReference>
<organism evidence="1 2">
    <name type="scientific">Diabrotica balteata</name>
    <name type="common">Banded cucumber beetle</name>
    <dbReference type="NCBI Taxonomy" id="107213"/>
    <lineage>
        <taxon>Eukaryota</taxon>
        <taxon>Metazoa</taxon>
        <taxon>Ecdysozoa</taxon>
        <taxon>Arthropoda</taxon>
        <taxon>Hexapoda</taxon>
        <taxon>Insecta</taxon>
        <taxon>Pterygota</taxon>
        <taxon>Neoptera</taxon>
        <taxon>Endopterygota</taxon>
        <taxon>Coleoptera</taxon>
        <taxon>Polyphaga</taxon>
        <taxon>Cucujiformia</taxon>
        <taxon>Chrysomeloidea</taxon>
        <taxon>Chrysomelidae</taxon>
        <taxon>Galerucinae</taxon>
        <taxon>Diabroticina</taxon>
        <taxon>Diabroticites</taxon>
        <taxon>Diabrotica</taxon>
    </lineage>
</organism>
<accession>A0A9N9STB2</accession>
<evidence type="ECO:0000313" key="1">
    <source>
        <dbReference type="EMBL" id="CAG9829001.1"/>
    </source>
</evidence>
<reference evidence="1" key="1">
    <citation type="submission" date="2022-01" db="EMBL/GenBank/DDBJ databases">
        <authorList>
            <person name="King R."/>
        </authorList>
    </citation>
    <scope>NUCLEOTIDE SEQUENCE</scope>
</reference>
<dbReference type="AlphaFoldDB" id="A0A9N9STB2"/>
<protein>
    <submittedName>
        <fullName evidence="1">Uncharacterized protein</fullName>
    </submittedName>
</protein>